<dbReference type="PANTHER" id="PTHR42883:SF2">
    <property type="entry name" value="THYMIDYLYLTRANSFERASE"/>
    <property type="match status" value="1"/>
</dbReference>
<gene>
    <name evidence="3" type="ORF">F444_16331</name>
</gene>
<evidence type="ECO:0000313" key="4">
    <source>
        <dbReference type="Proteomes" id="UP000028582"/>
    </source>
</evidence>
<organism evidence="3 4">
    <name type="scientific">Phytophthora nicotianae P1976</name>
    <dbReference type="NCBI Taxonomy" id="1317066"/>
    <lineage>
        <taxon>Eukaryota</taxon>
        <taxon>Sar</taxon>
        <taxon>Stramenopiles</taxon>
        <taxon>Oomycota</taxon>
        <taxon>Peronosporomycetes</taxon>
        <taxon>Peronosporales</taxon>
        <taxon>Peronosporaceae</taxon>
        <taxon>Phytophthora</taxon>
    </lineage>
</organism>
<dbReference type="SUPFAM" id="SSF51161">
    <property type="entry name" value="Trimeric LpxA-like enzymes"/>
    <property type="match status" value="1"/>
</dbReference>
<feature type="region of interest" description="Disordered" evidence="1">
    <location>
        <begin position="41"/>
        <end position="69"/>
    </location>
</feature>
<feature type="compositionally biased region" description="Low complexity" evidence="1">
    <location>
        <begin position="41"/>
        <end position="51"/>
    </location>
</feature>
<evidence type="ECO:0000256" key="2">
    <source>
        <dbReference type="SAM" id="Phobius"/>
    </source>
</evidence>
<feature type="region of interest" description="Disordered" evidence="1">
    <location>
        <begin position="177"/>
        <end position="207"/>
    </location>
</feature>
<dbReference type="InterPro" id="IPR011004">
    <property type="entry name" value="Trimer_LpxA-like_sf"/>
</dbReference>
<keyword evidence="2" id="KW-0472">Membrane</keyword>
<feature type="region of interest" description="Disordered" evidence="1">
    <location>
        <begin position="254"/>
        <end position="279"/>
    </location>
</feature>
<dbReference type="Pfam" id="PF00132">
    <property type="entry name" value="Hexapep"/>
    <property type="match status" value="1"/>
</dbReference>
<dbReference type="PANTHER" id="PTHR42883">
    <property type="entry name" value="GLUCOSE-1-PHOSPHATE THYMIDYLTRANSFERASE"/>
    <property type="match status" value="1"/>
</dbReference>
<evidence type="ECO:0008006" key="5">
    <source>
        <dbReference type="Google" id="ProtNLM"/>
    </source>
</evidence>
<dbReference type="AlphaFoldDB" id="A0A080ZIV0"/>
<name>A0A080ZIV0_PHYNI</name>
<evidence type="ECO:0000256" key="1">
    <source>
        <dbReference type="SAM" id="MobiDB-lite"/>
    </source>
</evidence>
<accession>A0A080ZIV0</accession>
<dbReference type="EMBL" id="ANJA01003028">
    <property type="protein sequence ID" value="ETO66561.1"/>
    <property type="molecule type" value="Genomic_DNA"/>
</dbReference>
<feature type="compositionally biased region" description="Acidic residues" evidence="1">
    <location>
        <begin position="191"/>
        <end position="200"/>
    </location>
</feature>
<dbReference type="InterPro" id="IPR001451">
    <property type="entry name" value="Hexapep"/>
</dbReference>
<comment type="caution">
    <text evidence="3">The sequence shown here is derived from an EMBL/GenBank/DDBJ whole genome shotgun (WGS) entry which is preliminary data.</text>
</comment>
<dbReference type="Proteomes" id="UP000028582">
    <property type="component" value="Unassembled WGS sequence"/>
</dbReference>
<keyword evidence="2" id="KW-1133">Transmembrane helix</keyword>
<feature type="transmembrane region" description="Helical" evidence="2">
    <location>
        <begin position="12"/>
        <end position="35"/>
    </location>
</feature>
<reference evidence="3 4" key="1">
    <citation type="submission" date="2013-11" db="EMBL/GenBank/DDBJ databases">
        <title>The Genome Sequence of Phytophthora parasitica P1976.</title>
        <authorList>
            <consortium name="The Broad Institute Genomics Platform"/>
            <person name="Russ C."/>
            <person name="Tyler B."/>
            <person name="Panabieres F."/>
            <person name="Shan W."/>
            <person name="Tripathy S."/>
            <person name="Grunwald N."/>
            <person name="Machado M."/>
            <person name="Johnson C.S."/>
            <person name="Walker B."/>
            <person name="Young S."/>
            <person name="Zeng Q."/>
            <person name="Gargeya S."/>
            <person name="Fitzgerald M."/>
            <person name="Haas B."/>
            <person name="Abouelleil A."/>
            <person name="Allen A.W."/>
            <person name="Alvarado L."/>
            <person name="Arachchi H.M."/>
            <person name="Berlin A.M."/>
            <person name="Chapman S.B."/>
            <person name="Gainer-Dewar J."/>
            <person name="Goldberg J."/>
            <person name="Griggs A."/>
            <person name="Gujja S."/>
            <person name="Hansen M."/>
            <person name="Howarth C."/>
            <person name="Imamovic A."/>
            <person name="Ireland A."/>
            <person name="Larimer J."/>
            <person name="McCowan C."/>
            <person name="Murphy C."/>
            <person name="Pearson M."/>
            <person name="Poon T.W."/>
            <person name="Priest M."/>
            <person name="Roberts A."/>
            <person name="Saif S."/>
            <person name="Shea T."/>
            <person name="Sisk P."/>
            <person name="Sykes S."/>
            <person name="Wortman J."/>
            <person name="Nusbaum C."/>
            <person name="Birren B."/>
        </authorList>
    </citation>
    <scope>NUCLEOTIDE SEQUENCE [LARGE SCALE GENOMIC DNA]</scope>
    <source>
        <strain evidence="3 4">P1976</strain>
    </source>
</reference>
<evidence type="ECO:0000313" key="3">
    <source>
        <dbReference type="EMBL" id="ETO66561.1"/>
    </source>
</evidence>
<protein>
    <recommendedName>
        <fullName evidence="5">Bifunctional protein GlmU</fullName>
    </recommendedName>
</protein>
<dbReference type="OrthoDB" id="57945at2759"/>
<sequence length="486" mass="52970">MATGGGQPPSVLAAGLLLCCMATSAVTTLMIHLYLHSPVSSSKSAPASQKSNSKESEQVADKEKESIPALPVNASMNSKQILDLQTLEDSTVNASMNSKQILDLQTLEGSTVPFALQLDAYFSPDKLKDFDHARLFDGCGNVLAVLDAIHPYLDKFFANNAWVSVSTVENTQITTLQSSTRLDSDGRGFAEEESDSEDSDDPRSSYPRIKTRWRMPEWIDPNETAEIVIYPGVRAQTFAPEKVINLEEGVGRHARRPSIESTGSTRRASYGWSRSSVSQEEEEEVEKRRLIVLPDAHVLGGTFDLSEGSIHIGKHVRIEPNVFIKGPAIIGARSTLRSGTYIRGDVIVGRNVVLRGEVKNSVILDDAELCHPGYCGDSICGFKSHFGNQVTTANLSLFPGSNLTIDVDGITYDTGRKKMGVVLGDGSQLGCSSVTDPCTLIQRNTVVYPLTRLRKSIYGSSLLIKNKPMEKGVLEIVPIRAHDNMK</sequence>
<proteinExistence type="predicted"/>
<dbReference type="Gene3D" id="2.160.10.10">
    <property type="entry name" value="Hexapeptide repeat proteins"/>
    <property type="match status" value="1"/>
</dbReference>
<keyword evidence="2" id="KW-0812">Transmembrane</keyword>
<feature type="compositionally biased region" description="Basic and acidic residues" evidence="1">
    <location>
        <begin position="52"/>
        <end position="66"/>
    </location>
</feature>